<dbReference type="PANTHER" id="PTHR46623">
    <property type="entry name" value="CARBOXYMETHYLENEBUTENOLIDASE-RELATED"/>
    <property type="match status" value="1"/>
</dbReference>
<evidence type="ECO:0000259" key="1">
    <source>
        <dbReference type="Pfam" id="PF01738"/>
    </source>
</evidence>
<keyword evidence="3" id="KW-1185">Reference proteome</keyword>
<dbReference type="InterPro" id="IPR029058">
    <property type="entry name" value="AB_hydrolase_fold"/>
</dbReference>
<feature type="domain" description="Dienelactone hydrolase" evidence="1">
    <location>
        <begin position="15"/>
        <end position="233"/>
    </location>
</feature>
<dbReference type="EMBL" id="REFW01000002">
    <property type="protein sequence ID" value="RMB60219.1"/>
    <property type="molecule type" value="Genomic_DNA"/>
</dbReference>
<dbReference type="SUPFAM" id="SSF53474">
    <property type="entry name" value="alpha/beta-Hydrolases"/>
    <property type="match status" value="1"/>
</dbReference>
<proteinExistence type="predicted"/>
<dbReference type="PANTHER" id="PTHR46623:SF6">
    <property type="entry name" value="ALPHA_BETA-HYDROLASES SUPERFAMILY PROTEIN"/>
    <property type="match status" value="1"/>
</dbReference>
<dbReference type="OrthoDB" id="3208682at2"/>
<organism evidence="2 3">
    <name type="scientific">Tessaracoccus antarcticus</name>
    <dbReference type="NCBI Taxonomy" id="2479848"/>
    <lineage>
        <taxon>Bacteria</taxon>
        <taxon>Bacillati</taxon>
        <taxon>Actinomycetota</taxon>
        <taxon>Actinomycetes</taxon>
        <taxon>Propionibacteriales</taxon>
        <taxon>Propionibacteriaceae</taxon>
        <taxon>Tessaracoccus</taxon>
    </lineage>
</organism>
<comment type="caution">
    <text evidence="2">The sequence shown here is derived from an EMBL/GenBank/DDBJ whole genome shotgun (WGS) entry which is preliminary data.</text>
</comment>
<reference evidence="2 3" key="1">
    <citation type="submission" date="2018-10" db="EMBL/GenBank/DDBJ databases">
        <title>Tessaracoccus antarcticuss sp. nov., isolated from sediment.</title>
        <authorList>
            <person name="Zhou L.Y."/>
            <person name="Du Z.J."/>
        </authorList>
    </citation>
    <scope>NUCLEOTIDE SEQUENCE [LARGE SCALE GENOMIC DNA]</scope>
    <source>
        <strain evidence="2 3">JDX10</strain>
    </source>
</reference>
<dbReference type="Proteomes" id="UP000275256">
    <property type="component" value="Unassembled WGS sequence"/>
</dbReference>
<sequence>MSETVLIPTDGGAMPAHLWLPASGTGPGVALMQEIFGISGYIERRARHLADLGYVVLAPEIYWRLGPGATAPIEGPDALQEGVARSGAVDWDAAVADGAATVQSLRDREDVTGGVGLVGFCFGGGLAFAVAAALETQDPAQPVDALVSYYGSALPGLVEHHRVGAPSLHHFGLADDFIPVETVRRIEATLTLQPETAIMTYAGANHAFDNGDMPWFHAQASELAWSRTAHFLADRLQKSTGASS</sequence>
<accession>A0A3M0GGF2</accession>
<dbReference type="Gene3D" id="3.40.50.1820">
    <property type="entry name" value="alpha/beta hydrolase"/>
    <property type="match status" value="1"/>
</dbReference>
<protein>
    <submittedName>
        <fullName evidence="2">Dienelactone hydrolase family protein</fullName>
    </submittedName>
</protein>
<dbReference type="InterPro" id="IPR051049">
    <property type="entry name" value="Dienelactone_hydrolase-like"/>
</dbReference>
<evidence type="ECO:0000313" key="3">
    <source>
        <dbReference type="Proteomes" id="UP000275256"/>
    </source>
</evidence>
<keyword evidence="2" id="KW-0378">Hydrolase</keyword>
<dbReference type="GO" id="GO:0016787">
    <property type="term" value="F:hydrolase activity"/>
    <property type="evidence" value="ECO:0007669"/>
    <property type="project" value="UniProtKB-KW"/>
</dbReference>
<name>A0A3M0GGF2_9ACTN</name>
<gene>
    <name evidence="2" type="ORF">EAX62_11095</name>
</gene>
<dbReference type="Pfam" id="PF01738">
    <property type="entry name" value="DLH"/>
    <property type="match status" value="1"/>
</dbReference>
<evidence type="ECO:0000313" key="2">
    <source>
        <dbReference type="EMBL" id="RMB60219.1"/>
    </source>
</evidence>
<dbReference type="RefSeq" id="WP_121901699.1">
    <property type="nucleotide sequence ID" value="NZ_REFW01000002.1"/>
</dbReference>
<dbReference type="InterPro" id="IPR002925">
    <property type="entry name" value="Dienelactn_hydro"/>
</dbReference>
<dbReference type="AlphaFoldDB" id="A0A3M0GGF2"/>